<gene>
    <name evidence="4" type="primary">LOC111297643</name>
</gene>
<dbReference type="InterPro" id="IPR036249">
    <property type="entry name" value="Thioredoxin-like_sf"/>
</dbReference>
<dbReference type="GeneID" id="111297643"/>
<dbReference type="GO" id="GO:0006457">
    <property type="term" value="P:protein folding"/>
    <property type="evidence" value="ECO:0007669"/>
    <property type="project" value="TreeGrafter"/>
</dbReference>
<dbReference type="Pfam" id="PF00085">
    <property type="entry name" value="Thioredoxin"/>
    <property type="match status" value="1"/>
</dbReference>
<dbReference type="Gene3D" id="3.40.30.10">
    <property type="entry name" value="Glutaredoxin"/>
    <property type="match status" value="4"/>
</dbReference>
<dbReference type="OrthoDB" id="427280at2759"/>
<keyword evidence="3" id="KW-1185">Reference proteome</keyword>
<dbReference type="CDD" id="cd02982">
    <property type="entry name" value="PDI_b'_family"/>
    <property type="match status" value="1"/>
</dbReference>
<dbReference type="Pfam" id="PF13848">
    <property type="entry name" value="Thioredoxin_6"/>
    <property type="match status" value="1"/>
</dbReference>
<dbReference type="PANTHER" id="PTHR18929">
    <property type="entry name" value="PROTEIN DISULFIDE ISOMERASE"/>
    <property type="match status" value="1"/>
</dbReference>
<evidence type="ECO:0000313" key="4">
    <source>
        <dbReference type="RefSeq" id="XP_022748030.1"/>
    </source>
</evidence>
<name>A0A6P5Z628_DURZI</name>
<evidence type="ECO:0000259" key="2">
    <source>
        <dbReference type="Pfam" id="PF00085"/>
    </source>
</evidence>
<dbReference type="GO" id="GO:0005783">
    <property type="term" value="C:endoplasmic reticulum"/>
    <property type="evidence" value="ECO:0007669"/>
    <property type="project" value="TreeGrafter"/>
</dbReference>
<sequence length="328" mass="36991">MGTDIVVCWSQKGEVVLAKVDCTQKAELLQKFDIKGFPTLFLFVEGVHKACEGKRTKDGIVTWVKKKTRHGVYNITTSEETILATEATVVLGFIDSLVGPESEEIVAASRLQDDVNIEALDKRPALVLLKKEDEKLSYFDGPFSNSAIAEFVSNNKLPFIVTYNRESAMLMYDNPIKKQLLLFATSHDSDTIKPTFLDAAKSFKGRLAFVYVEMDNQDNGKQVLDYYGVLAFRTDDDNKYLMDGNLTLSNMKSFTNDFLEDRLRPFYKSDPIPEKNDGDVKLVVGKNFDEVVLDESKDVLLEALEPIYDRLGKHLRGIDSLVIAKMDQ</sequence>
<dbReference type="Proteomes" id="UP000515121">
    <property type="component" value="Unplaced"/>
</dbReference>
<dbReference type="InterPro" id="IPR013766">
    <property type="entry name" value="Thioredoxin_domain"/>
</dbReference>
<accession>A0A6P5Z628</accession>
<dbReference type="PANTHER" id="PTHR18929:SF246">
    <property type="entry name" value="PROTEIN DISULFIDE ISOMERASE-LIKE 1-4"/>
    <property type="match status" value="1"/>
</dbReference>
<comment type="similarity">
    <text evidence="1">Belongs to the protein disulfide isomerase family.</text>
</comment>
<proteinExistence type="inferred from homology"/>
<dbReference type="KEGG" id="dzi:111297643"/>
<feature type="domain" description="Thioredoxin" evidence="2">
    <location>
        <begin position="12"/>
        <end position="66"/>
    </location>
</feature>
<protein>
    <submittedName>
        <fullName evidence="4">Protein disulfide isomerase-like 1-3</fullName>
    </submittedName>
</protein>
<evidence type="ECO:0000313" key="3">
    <source>
        <dbReference type="Proteomes" id="UP000515121"/>
    </source>
</evidence>
<dbReference type="GO" id="GO:0034976">
    <property type="term" value="P:response to endoplasmic reticulum stress"/>
    <property type="evidence" value="ECO:0007669"/>
    <property type="project" value="TreeGrafter"/>
</dbReference>
<dbReference type="CDD" id="cd02961">
    <property type="entry name" value="PDI_a_family"/>
    <property type="match status" value="1"/>
</dbReference>
<dbReference type="AlphaFoldDB" id="A0A6P5Z628"/>
<dbReference type="SUPFAM" id="SSF52833">
    <property type="entry name" value="Thioredoxin-like"/>
    <property type="match status" value="3"/>
</dbReference>
<dbReference type="CDD" id="cd02981">
    <property type="entry name" value="PDI_b_family"/>
    <property type="match status" value="1"/>
</dbReference>
<evidence type="ECO:0000256" key="1">
    <source>
        <dbReference type="ARBA" id="ARBA00006347"/>
    </source>
</evidence>
<dbReference type="GO" id="GO:0003756">
    <property type="term" value="F:protein disulfide isomerase activity"/>
    <property type="evidence" value="ECO:0007669"/>
    <property type="project" value="TreeGrafter"/>
</dbReference>
<organism evidence="3 4">
    <name type="scientific">Durio zibethinus</name>
    <name type="common">Durian</name>
    <dbReference type="NCBI Taxonomy" id="66656"/>
    <lineage>
        <taxon>Eukaryota</taxon>
        <taxon>Viridiplantae</taxon>
        <taxon>Streptophyta</taxon>
        <taxon>Embryophyta</taxon>
        <taxon>Tracheophyta</taxon>
        <taxon>Spermatophyta</taxon>
        <taxon>Magnoliopsida</taxon>
        <taxon>eudicotyledons</taxon>
        <taxon>Gunneridae</taxon>
        <taxon>Pentapetalae</taxon>
        <taxon>rosids</taxon>
        <taxon>malvids</taxon>
        <taxon>Malvales</taxon>
        <taxon>Malvaceae</taxon>
        <taxon>Helicteroideae</taxon>
        <taxon>Durio</taxon>
    </lineage>
</organism>
<dbReference type="RefSeq" id="XP_022748030.1">
    <property type="nucleotide sequence ID" value="XM_022892295.1"/>
</dbReference>
<reference evidence="4" key="1">
    <citation type="submission" date="2025-08" db="UniProtKB">
        <authorList>
            <consortium name="RefSeq"/>
        </authorList>
    </citation>
    <scope>IDENTIFICATION</scope>
    <source>
        <tissue evidence="4">Fruit stalk</tissue>
    </source>
</reference>